<organism evidence="1 2">
    <name type="scientific">Xenorhabdus griffiniae</name>
    <dbReference type="NCBI Taxonomy" id="351672"/>
    <lineage>
        <taxon>Bacteria</taxon>
        <taxon>Pseudomonadati</taxon>
        <taxon>Pseudomonadota</taxon>
        <taxon>Gammaproteobacteria</taxon>
        <taxon>Enterobacterales</taxon>
        <taxon>Morganellaceae</taxon>
        <taxon>Xenorhabdus</taxon>
    </lineage>
</organism>
<reference evidence="1 2" key="1">
    <citation type="journal article" date="2023" name="Access Microbiol">
        <title>The genome of a steinernematid-associated Pseudomonas piscis bacterium encodes the biosynthesis of insect toxins.</title>
        <authorList>
            <person name="Awori R.M."/>
            <person name="Hendre P."/>
            <person name="Amugune N.O."/>
        </authorList>
    </citation>
    <scope>NUCLEOTIDE SEQUENCE [LARGE SCALE GENOMIC DNA]</scope>
    <source>
        <strain evidence="1 2">97</strain>
    </source>
</reference>
<keyword evidence="2" id="KW-1185">Reference proteome</keyword>
<proteinExistence type="predicted"/>
<dbReference type="GeneID" id="88855652"/>
<sequence>MAQLPTSNAYVNAFITSERRHLAGWRRSINPNVNVIFLDDMLQQNGAYLSLNYDNDYHLTALTYHPASPANGVLVLFRNNLWHDLAFNQIHSRYIKVAVRRIMRYWTPSHWRGF</sequence>
<protein>
    <submittedName>
        <fullName evidence="1">Uncharacterized protein</fullName>
    </submittedName>
</protein>
<name>A0ABY9XMM7_9GAMM</name>
<evidence type="ECO:0000313" key="2">
    <source>
        <dbReference type="Proteomes" id="UP001300348"/>
    </source>
</evidence>
<gene>
    <name evidence="1" type="ORF">QL112_008805</name>
</gene>
<dbReference type="RefSeq" id="WP_189760628.1">
    <property type="nucleotide sequence ID" value="NZ_CAWPOC010000264.1"/>
</dbReference>
<dbReference type="EMBL" id="CP133647">
    <property type="protein sequence ID" value="WNH03751.1"/>
    <property type="molecule type" value="Genomic_DNA"/>
</dbReference>
<evidence type="ECO:0000313" key="1">
    <source>
        <dbReference type="EMBL" id="WNH03751.1"/>
    </source>
</evidence>
<accession>A0ABY9XMM7</accession>
<dbReference type="Proteomes" id="UP001300348">
    <property type="component" value="Chromosome"/>
</dbReference>